<dbReference type="PANTHER" id="PTHR47495:SF2">
    <property type="entry name" value="ALDEHYDE DEHYDROGENASE"/>
    <property type="match status" value="1"/>
</dbReference>
<dbReference type="RefSeq" id="WP_037450823.1">
    <property type="nucleotide sequence ID" value="NZ_AVFL01000006.1"/>
</dbReference>
<dbReference type="GO" id="GO:0016491">
    <property type="term" value="F:oxidoreductase activity"/>
    <property type="evidence" value="ECO:0007669"/>
    <property type="project" value="InterPro"/>
</dbReference>
<dbReference type="PANTHER" id="PTHR47495">
    <property type="entry name" value="ALDEHYDE DEHYDROGENASE"/>
    <property type="match status" value="1"/>
</dbReference>
<name>W9H811_9PROT</name>
<dbReference type="Pfam" id="PF02738">
    <property type="entry name" value="MoCoBD_1"/>
    <property type="match status" value="1"/>
</dbReference>
<dbReference type="InterPro" id="IPR012368">
    <property type="entry name" value="OxRdtase_Mopterin-bd_su_IorB"/>
</dbReference>
<dbReference type="PATRIC" id="fig|1385369.3.peg.2195"/>
<comment type="caution">
    <text evidence="2">The sequence shown here is derived from an EMBL/GenBank/DDBJ whole genome shotgun (WGS) entry which is preliminary data.</text>
</comment>
<evidence type="ECO:0000313" key="3">
    <source>
        <dbReference type="Proteomes" id="UP000019486"/>
    </source>
</evidence>
<dbReference type="EMBL" id="AVFL01000006">
    <property type="protein sequence ID" value="EWY40901.1"/>
    <property type="molecule type" value="Genomic_DNA"/>
</dbReference>
<evidence type="ECO:0000259" key="1">
    <source>
        <dbReference type="SMART" id="SM01008"/>
    </source>
</evidence>
<dbReference type="PIRSF" id="PIRSF036389">
    <property type="entry name" value="IOR_B"/>
    <property type="match status" value="1"/>
</dbReference>
<dbReference type="InterPro" id="IPR052516">
    <property type="entry name" value="N-heterocyclic_Hydroxylase"/>
</dbReference>
<keyword evidence="3" id="KW-1185">Reference proteome</keyword>
<gene>
    <name evidence="2" type="ORF">N825_33765</name>
</gene>
<dbReference type="InterPro" id="IPR006311">
    <property type="entry name" value="TAT_signal"/>
</dbReference>
<dbReference type="SMART" id="SM01008">
    <property type="entry name" value="Ald_Xan_dh_C"/>
    <property type="match status" value="1"/>
</dbReference>
<dbReference type="InterPro" id="IPR037165">
    <property type="entry name" value="AldOxase/xan_DH_Mopterin-bd_sf"/>
</dbReference>
<sequence>MATTFQPRIRALSRRGFLVTAGGLGIAVAYGSLSQPAVGATTVPGAEGGFRPNAWVTIADDGTVTIISPAVEMGQGIMTTLPLLVAEEMDADWDRVRIVQAPSDAKTYGNPGFYGIQLTGGSESTRGYHALLRLTGAQTRMVLLAAAAGMLRVPVSELSTEPGRVVHPASGRALDYGGIAANGPLPEPLPQVGEADLKPSDRWRYIGKRTIRRVDVPSKVDGTAVFGIDVQLPGMLHGAVLRAPVQGERPDAIDDTKARTVPGVTHIVPLSYGVGIIGETVEATKRAKELLDVEWSTGSRVRDYDSRHLLEAYRAIGRDPGRRGVPAHVTGDAQAAILGAATVIDVDYMSDHVSHAAMEPMNATALVIGDRIEIWAPTQGPTGTQRFAAEVIGTTPDKVKVNTTLLGGGFGRKAEKDFIVDAVSLAKAAEGRPVKVVWSREDDIRHDKFRPLEAQHIQVGLDADGRILGWRHRIVADSVFARTMPELFDGKGGHDDVVTEGAHFNYAVPAHHVEYLRQESGLDIGFWFAVGVGYTRFAIECVVDEIAAARGVDPMALRLELLRDQPRARAVIETVARMADWDREREDRGLGLAYSDAFGSHCAQVAEVSLDRETGRIRVHKVWCAIDPGVAIQPLHIEAMMIVGITNGTGHALFERINVVDGEVEESNFDTYRVIRMSEAPEIEVAVVPTPGSPVGGIGQAGLPPTGPAIANAIARLTGGVRLRHFPFLPERVLAALDGWTAQP</sequence>
<dbReference type="PROSITE" id="PS51318">
    <property type="entry name" value="TAT"/>
    <property type="match status" value="1"/>
</dbReference>
<evidence type="ECO:0000313" key="2">
    <source>
        <dbReference type="EMBL" id="EWY40901.1"/>
    </source>
</evidence>
<protein>
    <recommendedName>
        <fullName evidence="1">Aldehyde oxidase/xanthine dehydrogenase a/b hammerhead domain-containing protein</fullName>
    </recommendedName>
</protein>
<dbReference type="OrthoDB" id="9767994at2"/>
<dbReference type="Gene3D" id="3.90.1170.50">
    <property type="entry name" value="Aldehyde oxidase/xanthine dehydrogenase, a/b hammerhead"/>
    <property type="match status" value="1"/>
</dbReference>
<organism evidence="2 3">
    <name type="scientific">Skermanella stibiiresistens SB22</name>
    <dbReference type="NCBI Taxonomy" id="1385369"/>
    <lineage>
        <taxon>Bacteria</taxon>
        <taxon>Pseudomonadati</taxon>
        <taxon>Pseudomonadota</taxon>
        <taxon>Alphaproteobacteria</taxon>
        <taxon>Rhodospirillales</taxon>
        <taxon>Azospirillaceae</taxon>
        <taxon>Skermanella</taxon>
    </lineage>
</organism>
<dbReference type="SUPFAM" id="SSF56003">
    <property type="entry name" value="Molybdenum cofactor-binding domain"/>
    <property type="match status" value="2"/>
</dbReference>
<proteinExistence type="predicted"/>
<dbReference type="Proteomes" id="UP000019486">
    <property type="component" value="Unassembled WGS sequence"/>
</dbReference>
<dbReference type="Pfam" id="PF20256">
    <property type="entry name" value="MoCoBD_2"/>
    <property type="match status" value="2"/>
</dbReference>
<dbReference type="STRING" id="1385369.N825_33765"/>
<accession>W9H811</accession>
<reference evidence="2 3" key="1">
    <citation type="submission" date="2013-08" db="EMBL/GenBank/DDBJ databases">
        <title>The genome sequence of Skermanella stibiiresistens.</title>
        <authorList>
            <person name="Zhu W."/>
            <person name="Wang G."/>
        </authorList>
    </citation>
    <scope>NUCLEOTIDE SEQUENCE [LARGE SCALE GENOMIC DNA]</scope>
    <source>
        <strain evidence="2 3">SB22</strain>
    </source>
</reference>
<dbReference type="Gene3D" id="3.30.365.10">
    <property type="entry name" value="Aldehyde oxidase/xanthine dehydrogenase, molybdopterin binding domain"/>
    <property type="match status" value="4"/>
</dbReference>
<dbReference type="InterPro" id="IPR046867">
    <property type="entry name" value="AldOxase/xan_DH_MoCoBD2"/>
</dbReference>
<feature type="domain" description="Aldehyde oxidase/xanthine dehydrogenase a/b hammerhead" evidence="1">
    <location>
        <begin position="221"/>
        <end position="299"/>
    </location>
</feature>
<dbReference type="AlphaFoldDB" id="W9H811"/>
<dbReference type="InterPro" id="IPR000674">
    <property type="entry name" value="Ald_Oxase/Xan_DH_a/b"/>
</dbReference>
<dbReference type="InterPro" id="IPR008274">
    <property type="entry name" value="AldOxase/xan_DH_MoCoBD1"/>
</dbReference>